<dbReference type="Gene3D" id="2.120.10.30">
    <property type="entry name" value="TolB, C-terminal domain"/>
    <property type="match status" value="1"/>
</dbReference>
<feature type="domain" description="Peptidase S9 prolyl oligopeptidase catalytic" evidence="7">
    <location>
        <begin position="483"/>
        <end position="692"/>
    </location>
</feature>
<reference evidence="8 9" key="1">
    <citation type="journal article" date="2011" name="PLoS Genet.">
        <title>Genomic analysis of the necrotrophic fungal pathogens Sclerotinia sclerotiorum and Botrytis cinerea.</title>
        <authorList>
            <person name="Amselem J."/>
            <person name="Cuomo C.A."/>
            <person name="van Kan J.A."/>
            <person name="Viaud M."/>
            <person name="Benito E.P."/>
            <person name="Couloux A."/>
            <person name="Coutinho P.M."/>
            <person name="de Vries R.P."/>
            <person name="Dyer P.S."/>
            <person name="Fillinger S."/>
            <person name="Fournier E."/>
            <person name="Gout L."/>
            <person name="Hahn M."/>
            <person name="Kohn L."/>
            <person name="Lapalu N."/>
            <person name="Plummer K.M."/>
            <person name="Pradier J.M."/>
            <person name="Quevillon E."/>
            <person name="Sharon A."/>
            <person name="Simon A."/>
            <person name="ten Have A."/>
            <person name="Tudzynski B."/>
            <person name="Tudzynski P."/>
            <person name="Wincker P."/>
            <person name="Andrew M."/>
            <person name="Anthouard V."/>
            <person name="Beever R.E."/>
            <person name="Beffa R."/>
            <person name="Benoit I."/>
            <person name="Bouzid O."/>
            <person name="Brault B."/>
            <person name="Chen Z."/>
            <person name="Choquer M."/>
            <person name="Collemare J."/>
            <person name="Cotton P."/>
            <person name="Danchin E.G."/>
            <person name="Da Silva C."/>
            <person name="Gautier A."/>
            <person name="Giraud C."/>
            <person name="Giraud T."/>
            <person name="Gonzalez C."/>
            <person name="Grossetete S."/>
            <person name="Guldener U."/>
            <person name="Henrissat B."/>
            <person name="Howlett B.J."/>
            <person name="Kodira C."/>
            <person name="Kretschmer M."/>
            <person name="Lappartient A."/>
            <person name="Leroch M."/>
            <person name="Levis C."/>
            <person name="Mauceli E."/>
            <person name="Neuveglise C."/>
            <person name="Oeser B."/>
            <person name="Pearson M."/>
            <person name="Poulain J."/>
            <person name="Poussereau N."/>
            <person name="Quesneville H."/>
            <person name="Rascle C."/>
            <person name="Schumacher J."/>
            <person name="Segurens B."/>
            <person name="Sexton A."/>
            <person name="Silva E."/>
            <person name="Sirven C."/>
            <person name="Soanes D.M."/>
            <person name="Talbot N.J."/>
            <person name="Templeton M."/>
            <person name="Yandava C."/>
            <person name="Yarden O."/>
            <person name="Zeng Q."/>
            <person name="Rollins J.A."/>
            <person name="Lebrun M.H."/>
            <person name="Dickman M."/>
        </authorList>
    </citation>
    <scope>NUCLEOTIDE SEQUENCE [LARGE SCALE GENOMIC DNA]</scope>
    <source>
        <strain evidence="8 9">B05.10</strain>
    </source>
</reference>
<dbReference type="InterPro" id="IPR001375">
    <property type="entry name" value="Peptidase_S9_cat"/>
</dbReference>
<accession>A0A384J4W7</accession>
<dbReference type="FunFam" id="3.40.50.1820:FF:000028">
    <property type="entry name" value="S9 family peptidase"/>
    <property type="match status" value="1"/>
</dbReference>
<evidence type="ECO:0000313" key="9">
    <source>
        <dbReference type="Proteomes" id="UP000001798"/>
    </source>
</evidence>
<dbReference type="SUPFAM" id="SSF53474">
    <property type="entry name" value="alpha/beta-Hydrolases"/>
    <property type="match status" value="1"/>
</dbReference>
<evidence type="ECO:0000256" key="1">
    <source>
        <dbReference type="ARBA" id="ARBA00010040"/>
    </source>
</evidence>
<dbReference type="EMBL" id="CP009805">
    <property type="protein sequence ID" value="ATZ45561.1"/>
    <property type="molecule type" value="Genomic_DNA"/>
</dbReference>
<evidence type="ECO:0000313" key="8">
    <source>
        <dbReference type="EMBL" id="ATZ45561.1"/>
    </source>
</evidence>
<name>A0A384J4W7_BOTFB</name>
<keyword evidence="5" id="KW-0720">Serine protease</keyword>
<evidence type="ECO:0000256" key="3">
    <source>
        <dbReference type="ARBA" id="ARBA00022729"/>
    </source>
</evidence>
<evidence type="ECO:0000256" key="6">
    <source>
        <dbReference type="ARBA" id="ARBA00032829"/>
    </source>
</evidence>
<dbReference type="RefSeq" id="XP_024546136.1">
    <property type="nucleotide sequence ID" value="XM_024690368.1"/>
</dbReference>
<dbReference type="GO" id="GO:0006508">
    <property type="term" value="P:proteolysis"/>
    <property type="evidence" value="ECO:0007669"/>
    <property type="project" value="UniProtKB-KW"/>
</dbReference>
<dbReference type="Gene3D" id="3.40.50.1820">
    <property type="entry name" value="alpha/beta hydrolase"/>
    <property type="match status" value="1"/>
</dbReference>
<evidence type="ECO:0000259" key="7">
    <source>
        <dbReference type="Pfam" id="PF00326"/>
    </source>
</evidence>
<dbReference type="AlphaFoldDB" id="A0A384J4W7"/>
<dbReference type="GeneID" id="5431460"/>
<reference evidence="8 9" key="2">
    <citation type="journal article" date="2012" name="Eukaryot. Cell">
        <title>Genome update of Botrytis cinerea strains B05.10 and T4.</title>
        <authorList>
            <person name="Staats M."/>
            <person name="van Kan J.A."/>
        </authorList>
    </citation>
    <scope>NUCLEOTIDE SEQUENCE [LARGE SCALE GENOMIC DNA]</scope>
    <source>
        <strain evidence="8 9">B05.10</strain>
    </source>
</reference>
<dbReference type="PANTHER" id="PTHR42776">
    <property type="entry name" value="SERINE PEPTIDASE S9 FAMILY MEMBER"/>
    <property type="match status" value="1"/>
</dbReference>
<dbReference type="KEGG" id="bfu:BCIN_01g03230"/>
<dbReference type="Pfam" id="PF00326">
    <property type="entry name" value="Peptidase_S9"/>
    <property type="match status" value="1"/>
</dbReference>
<evidence type="ECO:0000256" key="4">
    <source>
        <dbReference type="ARBA" id="ARBA00022801"/>
    </source>
</evidence>
<dbReference type="OrthoDB" id="416344at2759"/>
<keyword evidence="4" id="KW-0378">Hydrolase</keyword>
<protein>
    <recommendedName>
        <fullName evidence="6">Dipeptidyl-peptidase V</fullName>
    </recommendedName>
</protein>
<keyword evidence="3" id="KW-0732">Signal</keyword>
<dbReference type="InterPro" id="IPR011042">
    <property type="entry name" value="6-blade_b-propeller_TolB-like"/>
</dbReference>
<evidence type="ECO:0000256" key="2">
    <source>
        <dbReference type="ARBA" id="ARBA00022670"/>
    </source>
</evidence>
<keyword evidence="2" id="KW-0645">Protease</keyword>
<dbReference type="SUPFAM" id="SSF82171">
    <property type="entry name" value="DPP6 N-terminal domain-like"/>
    <property type="match status" value="1"/>
</dbReference>
<evidence type="ECO:0000256" key="5">
    <source>
        <dbReference type="ARBA" id="ARBA00022825"/>
    </source>
</evidence>
<gene>
    <name evidence="8" type="ORF">BCIN_01g03230</name>
</gene>
<dbReference type="Proteomes" id="UP000001798">
    <property type="component" value="Chromosome 1"/>
</dbReference>
<dbReference type="InterPro" id="IPR029058">
    <property type="entry name" value="AB_hydrolase_fold"/>
</dbReference>
<sequence length="710" mass="78708">MTIRFNPSTFTPEVLISAPRRSAATPNADGKLALYTVSTYSFQSHSKTAKINVLNIGSGESSTLSDDANDSEPVWLGWKNEVIWLRAGEKGVTHLVLADADDLQKKPKIITTFDGAISNVKLTALTSDVVAIAVSGLATPSGNLYNAETAKKPLSTAKTYSKLFVREWDAWVTENKNAIWYATITKSKEAGDVKVSGLVNALTGHKISLESPVPPFGGTGDFDISKNGIVFVAKDPKIDPANYTKTDLYYIPLKTFTELEAPTPQLVKTGNLKGYSQGPVWSPDAKSVIFTRMKSIQYESDKTRLLLIPDITDLTNVQEFFETEDGKGGWDLKPEGVTFSNDGTQIYVTAEEDGRVKLFKLPASPRHATKLPEALTSSGTITEQHVLPSGEIFLSGNSLIDNSVYSIIDPSKPSDRITVSSSSDDGKAFGLSQKQVDEFWYTGAGDYKVHAWVFRPSNFDKNKKYPLAYLIHGGPQGAWNEGWSTRWNPAVFAEQGYVVVTPNPTGSTGYGMALQDGIKGQWGGRPYIDLVKGFEYIEENLPYVDTNRAVACGASYGGFMVNWIQGHDLGRKFKALVTHDGVFSTLNQYTSDELFFPHHDFEGTIWDNPEGYAKWNPANHVANWATPHLIIHNDLDYRLPISEGLAPFNVLQTRGVESRFLTFPDENHWVLKPENSRVWHKEVFDWINKYSGITKENEELRKSIEKMSVN</sequence>
<proteinExistence type="inferred from homology"/>
<dbReference type="PANTHER" id="PTHR42776:SF13">
    <property type="entry name" value="DIPEPTIDYL-PEPTIDASE 5"/>
    <property type="match status" value="1"/>
</dbReference>
<dbReference type="VEuPathDB" id="FungiDB:Bcin01g03230"/>
<organism evidence="8 9">
    <name type="scientific">Botryotinia fuckeliana (strain B05.10)</name>
    <name type="common">Noble rot fungus</name>
    <name type="synonym">Botrytis cinerea</name>
    <dbReference type="NCBI Taxonomy" id="332648"/>
    <lineage>
        <taxon>Eukaryota</taxon>
        <taxon>Fungi</taxon>
        <taxon>Dikarya</taxon>
        <taxon>Ascomycota</taxon>
        <taxon>Pezizomycotina</taxon>
        <taxon>Leotiomycetes</taxon>
        <taxon>Helotiales</taxon>
        <taxon>Sclerotiniaceae</taxon>
        <taxon>Botrytis</taxon>
    </lineage>
</organism>
<keyword evidence="9" id="KW-1185">Reference proteome</keyword>
<dbReference type="GO" id="GO:0004252">
    <property type="term" value="F:serine-type endopeptidase activity"/>
    <property type="evidence" value="ECO:0007669"/>
    <property type="project" value="TreeGrafter"/>
</dbReference>
<reference evidence="8 9" key="3">
    <citation type="journal article" date="2017" name="Mol. Plant Pathol.">
        <title>A gapless genome sequence of the fungus Botrytis cinerea.</title>
        <authorList>
            <person name="Van Kan J.A."/>
            <person name="Stassen J.H."/>
            <person name="Mosbach A."/>
            <person name="Van Der Lee T.A."/>
            <person name="Faino L."/>
            <person name="Farmer A.D."/>
            <person name="Papasotiriou D.G."/>
            <person name="Zhou S."/>
            <person name="Seidl M.F."/>
            <person name="Cottam E."/>
            <person name="Edel D."/>
            <person name="Hahn M."/>
            <person name="Schwartz D.C."/>
            <person name="Dietrich R.A."/>
            <person name="Widdison S."/>
            <person name="Scalliet G."/>
        </authorList>
    </citation>
    <scope>NUCLEOTIDE SEQUENCE [LARGE SCALE GENOMIC DNA]</scope>
    <source>
        <strain evidence="8 9">B05.10</strain>
    </source>
</reference>
<comment type="similarity">
    <text evidence="1">Belongs to the peptidase S9C family.</text>
</comment>